<keyword evidence="1" id="KW-0472">Membrane</keyword>
<name>A0A1V0U8C7_STRVN</name>
<evidence type="ECO:0000256" key="1">
    <source>
        <dbReference type="SAM" id="Phobius"/>
    </source>
</evidence>
<dbReference type="EMBL" id="CP020570">
    <property type="protein sequence ID" value="ARF61515.1"/>
    <property type="molecule type" value="Genomic_DNA"/>
</dbReference>
<feature type="transmembrane region" description="Helical" evidence="1">
    <location>
        <begin position="33"/>
        <end position="51"/>
    </location>
</feature>
<feature type="transmembrane region" description="Helical" evidence="1">
    <location>
        <begin position="9"/>
        <end position="27"/>
    </location>
</feature>
<dbReference type="RefSeq" id="WP_030735197.1">
    <property type="nucleotide sequence ID" value="NZ_CP020570.1"/>
</dbReference>
<protein>
    <submittedName>
        <fullName evidence="2">Uncharacterized protein</fullName>
    </submittedName>
</protein>
<dbReference type="KEGG" id="svu:B1H20_08930"/>
<feature type="transmembrane region" description="Helical" evidence="1">
    <location>
        <begin position="89"/>
        <end position="108"/>
    </location>
</feature>
<keyword evidence="1" id="KW-1133">Transmembrane helix</keyword>
<evidence type="ECO:0000313" key="3">
    <source>
        <dbReference type="Proteomes" id="UP000192445"/>
    </source>
</evidence>
<organism evidence="2 3">
    <name type="scientific">Streptomyces violaceoruber</name>
    <dbReference type="NCBI Taxonomy" id="1935"/>
    <lineage>
        <taxon>Bacteria</taxon>
        <taxon>Bacillati</taxon>
        <taxon>Actinomycetota</taxon>
        <taxon>Actinomycetes</taxon>
        <taxon>Kitasatosporales</taxon>
        <taxon>Streptomycetaceae</taxon>
        <taxon>Streptomyces</taxon>
        <taxon>Streptomyces violaceoruber group</taxon>
    </lineage>
</organism>
<accession>A0A1V0U8C7</accession>
<proteinExistence type="predicted"/>
<dbReference type="STRING" id="1935.B1H20_08930"/>
<sequence>MFVHSAEPWALLTGFGILMAMLLDYLFRVPFDPVATFSLTGFPAFALLSYADASRAKKMRDAEAERAKKRERLGKKKQTRPYRPIRNRWTVLLAASVLLLSVWIMVFFI</sequence>
<gene>
    <name evidence="2" type="ORF">B1H20_08930</name>
</gene>
<keyword evidence="1" id="KW-0812">Transmembrane</keyword>
<dbReference type="Proteomes" id="UP000192445">
    <property type="component" value="Chromosome"/>
</dbReference>
<evidence type="ECO:0000313" key="2">
    <source>
        <dbReference type="EMBL" id="ARF61515.1"/>
    </source>
</evidence>
<reference evidence="2 3" key="1">
    <citation type="submission" date="2017-03" db="EMBL/GenBank/DDBJ databases">
        <title>Complete Genome Sequence of a natural compounds producer, Streptomyces violaceus S21.</title>
        <authorList>
            <person name="Zhong C."/>
            <person name="Zhao Z."/>
            <person name="Fu J."/>
            <person name="Zong G."/>
            <person name="Qin R."/>
            <person name="Cao G."/>
        </authorList>
    </citation>
    <scope>NUCLEOTIDE SEQUENCE [LARGE SCALE GENOMIC DNA]</scope>
    <source>
        <strain evidence="2 3">S21</strain>
    </source>
</reference>
<dbReference type="AlphaFoldDB" id="A0A1V0U8C7"/>